<sequence length="131" mass="14255">MIEQSQVMLHIVEACPSFRSAWEAHLLEYGNDVLYVAAGELADHLLVLHRAGDSSTFPALAAAIEQLHVNGSPWVQEFATVGILEAVQNVWGNAGADPETFAIHLGPESLRWWKGLNNFWPGRAPIVVASG</sequence>
<protein>
    <recommendedName>
        <fullName evidence="1">DUF7674 domain-containing protein</fullName>
    </recommendedName>
</protein>
<evidence type="ECO:0000313" key="3">
    <source>
        <dbReference type="Proteomes" id="UP000003299"/>
    </source>
</evidence>
<dbReference type="KEGG" id="xve:BJD12_03550"/>
<dbReference type="eggNOG" id="ENOG5032ZMP">
    <property type="taxonomic scope" value="Bacteria"/>
</dbReference>
<dbReference type="Proteomes" id="UP000003299">
    <property type="component" value="Unassembled WGS sequence"/>
</dbReference>
<dbReference type="RefSeq" id="WP_005990447.1">
    <property type="nucleotide sequence ID" value="NZ_AEQV01000034.1"/>
</dbReference>
<dbReference type="InterPro" id="IPR056091">
    <property type="entry name" value="DUF7674"/>
</dbReference>
<reference evidence="2 3" key="1">
    <citation type="journal article" date="2011" name="BMC Genomics">
        <title>Comparative genomics reveals diversity among xanthomonads infecting tomato and pepper.</title>
        <authorList>
            <person name="Potnis N."/>
            <person name="Krasileva K."/>
            <person name="Chow V."/>
            <person name="Almeida N.F."/>
            <person name="Patil P.B."/>
            <person name="Ryan R.P."/>
            <person name="Sharlach M."/>
            <person name="Behlau F."/>
            <person name="Dow J.M."/>
            <person name="Momol M.T."/>
            <person name="White F.F."/>
            <person name="Preston J.F."/>
            <person name="Vinatzer B.A."/>
            <person name="Koebnik R."/>
            <person name="Setubal J.C."/>
            <person name="Norman D.J."/>
            <person name="Staskawicz B.J."/>
            <person name="Jones J.B."/>
        </authorList>
    </citation>
    <scope>NUCLEOTIDE SEQUENCE [LARGE SCALE GENOMIC DNA]</scope>
    <source>
        <strain evidence="2 3">ATCC 35937</strain>
    </source>
</reference>
<dbReference type="AlphaFoldDB" id="F0BB44"/>
<dbReference type="EMBL" id="AEQV01000034">
    <property type="protein sequence ID" value="EGD10293.1"/>
    <property type="molecule type" value="Genomic_DNA"/>
</dbReference>
<dbReference type="Pfam" id="PF24722">
    <property type="entry name" value="DUF7674"/>
    <property type="match status" value="1"/>
</dbReference>
<accession>F0BB44</accession>
<comment type="caution">
    <text evidence="2">The sequence shown here is derived from an EMBL/GenBank/DDBJ whole genome shotgun (WGS) entry which is preliminary data.</text>
</comment>
<dbReference type="GeneID" id="46980495"/>
<feature type="domain" description="DUF7674" evidence="1">
    <location>
        <begin position="10"/>
        <end position="120"/>
    </location>
</feature>
<evidence type="ECO:0000259" key="1">
    <source>
        <dbReference type="Pfam" id="PF24722"/>
    </source>
</evidence>
<evidence type="ECO:0000313" key="2">
    <source>
        <dbReference type="EMBL" id="EGD10293.1"/>
    </source>
</evidence>
<name>F0BB44_9XANT</name>
<proteinExistence type="predicted"/>
<gene>
    <name evidence="2" type="ORF">XVE_1313</name>
</gene>
<organism evidence="2 3">
    <name type="scientific">Xanthomonas vesicatoria ATCC 35937</name>
    <dbReference type="NCBI Taxonomy" id="925775"/>
    <lineage>
        <taxon>Bacteria</taxon>
        <taxon>Pseudomonadati</taxon>
        <taxon>Pseudomonadota</taxon>
        <taxon>Gammaproteobacteria</taxon>
        <taxon>Lysobacterales</taxon>
        <taxon>Lysobacteraceae</taxon>
        <taxon>Xanthomonas</taxon>
    </lineage>
</organism>